<evidence type="ECO:0000256" key="7">
    <source>
        <dbReference type="ARBA" id="ARBA00022741"/>
    </source>
</evidence>
<evidence type="ECO:0000256" key="6">
    <source>
        <dbReference type="ARBA" id="ARBA00022723"/>
    </source>
</evidence>
<comment type="subunit">
    <text evidence="16">Homodimer. Can also exist as monomer.</text>
</comment>
<evidence type="ECO:0000256" key="18">
    <source>
        <dbReference type="RuleBase" id="RU000405"/>
    </source>
</evidence>
<evidence type="ECO:0000256" key="10">
    <source>
        <dbReference type="ARBA" id="ARBA00022989"/>
    </source>
</evidence>
<dbReference type="InterPro" id="IPR029787">
    <property type="entry name" value="Nucleotide_cyclase"/>
</dbReference>
<name>A0A420DMD4_9FLAO</name>
<keyword evidence="13 18" id="KW-0456">Lyase</keyword>
<proteinExistence type="inferred from homology"/>
<evidence type="ECO:0000256" key="16">
    <source>
        <dbReference type="ARBA" id="ARBA00064436"/>
    </source>
</evidence>
<organism evidence="22 23">
    <name type="scientific">Ichthyenterobacterium magnum</name>
    <dbReference type="NCBI Taxonomy" id="1230530"/>
    <lineage>
        <taxon>Bacteria</taxon>
        <taxon>Pseudomonadati</taxon>
        <taxon>Bacteroidota</taxon>
        <taxon>Flavobacteriia</taxon>
        <taxon>Flavobacteriales</taxon>
        <taxon>Flavobacteriaceae</taxon>
        <taxon>Ichthyenterobacterium</taxon>
    </lineage>
</organism>
<comment type="similarity">
    <text evidence="18">Belongs to the adenylyl cyclase class-4/guanylyl cyclase family.</text>
</comment>
<evidence type="ECO:0000256" key="19">
    <source>
        <dbReference type="SAM" id="Coils"/>
    </source>
</evidence>
<dbReference type="AlphaFoldDB" id="A0A420DMD4"/>
<accession>A0A420DMD4</accession>
<evidence type="ECO:0000313" key="22">
    <source>
        <dbReference type="EMBL" id="RKE95371.1"/>
    </source>
</evidence>
<dbReference type="EC" id="4.6.1.1" evidence="3"/>
<evidence type="ECO:0000256" key="4">
    <source>
        <dbReference type="ARBA" id="ARBA00021420"/>
    </source>
</evidence>
<evidence type="ECO:0000256" key="11">
    <source>
        <dbReference type="ARBA" id="ARBA00022998"/>
    </source>
</evidence>
<dbReference type="EMBL" id="RAQJ01000002">
    <property type="protein sequence ID" value="RKE95371.1"/>
    <property type="molecule type" value="Genomic_DNA"/>
</dbReference>
<evidence type="ECO:0000256" key="20">
    <source>
        <dbReference type="SAM" id="Phobius"/>
    </source>
</evidence>
<dbReference type="GO" id="GO:0005886">
    <property type="term" value="C:plasma membrane"/>
    <property type="evidence" value="ECO:0007669"/>
    <property type="project" value="UniProtKB-ARBA"/>
</dbReference>
<evidence type="ECO:0000259" key="21">
    <source>
        <dbReference type="PROSITE" id="PS50125"/>
    </source>
</evidence>
<evidence type="ECO:0000256" key="12">
    <source>
        <dbReference type="ARBA" id="ARBA00023136"/>
    </source>
</evidence>
<comment type="caution">
    <text evidence="22">The sequence shown here is derived from an EMBL/GenBank/DDBJ whole genome shotgun (WGS) entry which is preliminary data.</text>
</comment>
<keyword evidence="6" id="KW-0479">Metal-binding</keyword>
<dbReference type="GO" id="GO:0005524">
    <property type="term" value="F:ATP binding"/>
    <property type="evidence" value="ECO:0007669"/>
    <property type="project" value="UniProtKB-KW"/>
</dbReference>
<keyword evidence="19" id="KW-0175">Coiled coil</keyword>
<keyword evidence="10 20" id="KW-1133">Transmembrane helix</keyword>
<dbReference type="RefSeq" id="WP_162843287.1">
    <property type="nucleotide sequence ID" value="NZ_RAQJ01000002.1"/>
</dbReference>
<keyword evidence="5 20" id="KW-0812">Transmembrane</keyword>
<feature type="coiled-coil region" evidence="19">
    <location>
        <begin position="337"/>
        <end position="364"/>
    </location>
</feature>
<dbReference type="Pfam" id="PF13424">
    <property type="entry name" value="TPR_12"/>
    <property type="match status" value="1"/>
</dbReference>
<protein>
    <recommendedName>
        <fullName evidence="4">Adenylate cyclase</fullName>
        <ecNumber evidence="3">4.6.1.1</ecNumber>
    </recommendedName>
    <alternativeName>
        <fullName evidence="14">ATP pyrophosphate-lyase</fullName>
    </alternativeName>
    <alternativeName>
        <fullName evidence="15">Adenylyl cyclase</fullName>
    </alternativeName>
</protein>
<keyword evidence="9" id="KW-0460">Magnesium</keyword>
<feature type="repeat" description="TPR" evidence="17">
    <location>
        <begin position="97"/>
        <end position="130"/>
    </location>
</feature>
<keyword evidence="23" id="KW-1185">Reference proteome</keyword>
<evidence type="ECO:0000256" key="2">
    <source>
        <dbReference type="ARBA" id="ARBA00004370"/>
    </source>
</evidence>
<dbReference type="PROSITE" id="PS00452">
    <property type="entry name" value="GUANYLATE_CYCLASE_1"/>
    <property type="match status" value="1"/>
</dbReference>
<keyword evidence="17" id="KW-0802">TPR repeat</keyword>
<gene>
    <name evidence="22" type="ORF">BXY80_1558</name>
</gene>
<dbReference type="SUPFAM" id="SSF48452">
    <property type="entry name" value="TPR-like"/>
    <property type="match status" value="2"/>
</dbReference>
<dbReference type="InterPro" id="IPR001054">
    <property type="entry name" value="A/G_cyclase"/>
</dbReference>
<dbReference type="FunFam" id="3.30.70.1230:FF:000033">
    <property type="entry name" value="Adenylate cyclase"/>
    <property type="match status" value="1"/>
</dbReference>
<dbReference type="InterPro" id="IPR011990">
    <property type="entry name" value="TPR-like_helical_dom_sf"/>
</dbReference>
<dbReference type="InterPro" id="IPR050401">
    <property type="entry name" value="Cyclic_nucleotide_synthase"/>
</dbReference>
<dbReference type="GO" id="GO:0004016">
    <property type="term" value="F:adenylate cyclase activity"/>
    <property type="evidence" value="ECO:0007669"/>
    <property type="project" value="UniProtKB-EC"/>
</dbReference>
<sequence length="608" mass="69785">MKKYTILVLYIFAYIYNASFIYSQDFTKYDQASVDSLKQVYHKNSNDENIWFILKTIIQEETNPEQKLYYANLLIEHTERNTEYLNLDINTILNYKSIAYIQKGNALQLLGEYHEALDAYFKSMELAKADKDEDFAGSLLVSIADTYSIIGNSETAQKYYDEALVKLRKSKNTLDLASALLNAGDEYLKTKQFSKALENFNESGKLFELLNHPVGKAYNKGNTGMVYAKQGKHELAKANINEAITILEDIEDFYPISVYLHAMSDIYVEQQDYITALDYGYRSLDLAKTYNLKDQLSEANLQLSELLELIGNSQEALEYYKTHIVYRDSLRNLENIQKLANHEVERNELKVENLEQKRKTQRILLWSTIGVLVFIGIFAYGLFNRNKFIHKTNTIISAEKERSDNLLLNILPEETAHELKTNGRVEAKKFESVTVLFSDFKGFTHYAENLPPEVLVETVDHYFSEFDLIMEKYNLEKIKTVGDAYMAAGGLPFETQDHAKKMILAAKDMAEFVANAKHDDKTSATFDIRIGINTGPVVAGVVGTKKFAYDIWGDTVNIASRMESNSEPGRINISDETYKHIKSDFDCEYRGTFEVKNRGQMKMYFVNV</sequence>
<dbReference type="InterPro" id="IPR018297">
    <property type="entry name" value="A/G_cyclase_CS"/>
</dbReference>
<dbReference type="GO" id="GO:0006171">
    <property type="term" value="P:cAMP biosynthetic process"/>
    <property type="evidence" value="ECO:0007669"/>
    <property type="project" value="UniProtKB-KW"/>
</dbReference>
<keyword evidence="8" id="KW-0067">ATP-binding</keyword>
<evidence type="ECO:0000256" key="3">
    <source>
        <dbReference type="ARBA" id="ARBA00012201"/>
    </source>
</evidence>
<dbReference type="Pfam" id="PF00211">
    <property type="entry name" value="Guanylate_cyc"/>
    <property type="match status" value="1"/>
</dbReference>
<dbReference type="GO" id="GO:0035556">
    <property type="term" value="P:intracellular signal transduction"/>
    <property type="evidence" value="ECO:0007669"/>
    <property type="project" value="InterPro"/>
</dbReference>
<feature type="domain" description="Guanylate cyclase" evidence="21">
    <location>
        <begin position="434"/>
        <end position="563"/>
    </location>
</feature>
<dbReference type="GO" id="GO:0046872">
    <property type="term" value="F:metal ion binding"/>
    <property type="evidence" value="ECO:0007669"/>
    <property type="project" value="UniProtKB-KW"/>
</dbReference>
<dbReference type="SMART" id="SM00044">
    <property type="entry name" value="CYCc"/>
    <property type="match status" value="1"/>
</dbReference>
<dbReference type="SMART" id="SM00028">
    <property type="entry name" value="TPR"/>
    <property type="match status" value="6"/>
</dbReference>
<dbReference type="PANTHER" id="PTHR11920:SF335">
    <property type="entry name" value="GUANYLATE CYCLASE"/>
    <property type="match status" value="1"/>
</dbReference>
<dbReference type="Gene3D" id="1.25.40.10">
    <property type="entry name" value="Tetratricopeptide repeat domain"/>
    <property type="match status" value="1"/>
</dbReference>
<evidence type="ECO:0000256" key="8">
    <source>
        <dbReference type="ARBA" id="ARBA00022840"/>
    </source>
</evidence>
<evidence type="ECO:0000313" key="23">
    <source>
        <dbReference type="Proteomes" id="UP000284892"/>
    </source>
</evidence>
<feature type="transmembrane region" description="Helical" evidence="20">
    <location>
        <begin position="363"/>
        <end position="383"/>
    </location>
</feature>
<evidence type="ECO:0000256" key="15">
    <source>
        <dbReference type="ARBA" id="ARBA00032637"/>
    </source>
</evidence>
<evidence type="ECO:0000256" key="5">
    <source>
        <dbReference type="ARBA" id="ARBA00022692"/>
    </source>
</evidence>
<dbReference type="Gene3D" id="3.30.70.1230">
    <property type="entry name" value="Nucleotide cyclase"/>
    <property type="match status" value="1"/>
</dbReference>
<dbReference type="PANTHER" id="PTHR11920">
    <property type="entry name" value="GUANYLYL CYCLASE"/>
    <property type="match status" value="1"/>
</dbReference>
<evidence type="ECO:0000256" key="14">
    <source>
        <dbReference type="ARBA" id="ARBA00032597"/>
    </source>
</evidence>
<dbReference type="InterPro" id="IPR019734">
    <property type="entry name" value="TPR_rpt"/>
</dbReference>
<evidence type="ECO:0000256" key="1">
    <source>
        <dbReference type="ARBA" id="ARBA00001593"/>
    </source>
</evidence>
<keyword evidence="11" id="KW-0115">cAMP biosynthesis</keyword>
<keyword evidence="12 20" id="KW-0472">Membrane</keyword>
<comment type="subcellular location">
    <subcellularLocation>
        <location evidence="2">Membrane</location>
    </subcellularLocation>
</comment>
<evidence type="ECO:0000256" key="9">
    <source>
        <dbReference type="ARBA" id="ARBA00022842"/>
    </source>
</evidence>
<dbReference type="SUPFAM" id="SSF55073">
    <property type="entry name" value="Nucleotide cyclase"/>
    <property type="match status" value="1"/>
</dbReference>
<evidence type="ECO:0000256" key="17">
    <source>
        <dbReference type="PROSITE-ProRule" id="PRU00339"/>
    </source>
</evidence>
<dbReference type="PROSITE" id="PS50125">
    <property type="entry name" value="GUANYLATE_CYCLASE_2"/>
    <property type="match status" value="1"/>
</dbReference>
<dbReference type="CDD" id="cd07302">
    <property type="entry name" value="CHD"/>
    <property type="match status" value="1"/>
</dbReference>
<evidence type="ECO:0000256" key="13">
    <source>
        <dbReference type="ARBA" id="ARBA00023239"/>
    </source>
</evidence>
<dbReference type="Pfam" id="PF13181">
    <property type="entry name" value="TPR_8"/>
    <property type="match status" value="1"/>
</dbReference>
<dbReference type="PROSITE" id="PS50005">
    <property type="entry name" value="TPR"/>
    <property type="match status" value="1"/>
</dbReference>
<reference evidence="22 23" key="1">
    <citation type="submission" date="2018-09" db="EMBL/GenBank/DDBJ databases">
        <title>Genomic Encyclopedia of Archaeal and Bacterial Type Strains, Phase II (KMG-II): from individual species to whole genera.</title>
        <authorList>
            <person name="Goeker M."/>
        </authorList>
    </citation>
    <scope>NUCLEOTIDE SEQUENCE [LARGE SCALE GENOMIC DNA]</scope>
    <source>
        <strain evidence="22 23">DSM 26283</strain>
    </source>
</reference>
<dbReference type="Proteomes" id="UP000284892">
    <property type="component" value="Unassembled WGS sequence"/>
</dbReference>
<comment type="catalytic activity">
    <reaction evidence="1">
        <text>ATP = 3',5'-cyclic AMP + diphosphate</text>
        <dbReference type="Rhea" id="RHEA:15389"/>
        <dbReference type="ChEBI" id="CHEBI:30616"/>
        <dbReference type="ChEBI" id="CHEBI:33019"/>
        <dbReference type="ChEBI" id="CHEBI:58165"/>
        <dbReference type="EC" id="4.6.1.1"/>
    </reaction>
</comment>
<keyword evidence="7" id="KW-0547">Nucleotide-binding</keyword>